<evidence type="ECO:0000256" key="8">
    <source>
        <dbReference type="ARBA" id="ARBA00022989"/>
    </source>
</evidence>
<dbReference type="Pfam" id="PF02702">
    <property type="entry name" value="KdpD"/>
    <property type="match status" value="1"/>
</dbReference>
<dbReference type="GO" id="GO:0005886">
    <property type="term" value="C:plasma membrane"/>
    <property type="evidence" value="ECO:0007669"/>
    <property type="project" value="TreeGrafter"/>
</dbReference>
<dbReference type="GO" id="GO:0005737">
    <property type="term" value="C:cytoplasm"/>
    <property type="evidence" value="ECO:0007669"/>
    <property type="project" value="UniProtKB-ARBA"/>
</dbReference>
<feature type="domain" description="Signal transduction histidine kinase osmosensitive K+ channel sensor N-terminal" evidence="13">
    <location>
        <begin position="28"/>
        <end position="236"/>
    </location>
</feature>
<keyword evidence="3" id="KW-0808">Transferase</keyword>
<dbReference type="SUPFAM" id="SSF52402">
    <property type="entry name" value="Adenine nucleotide alpha hydrolases-like"/>
    <property type="match status" value="1"/>
</dbReference>
<evidence type="ECO:0000256" key="5">
    <source>
        <dbReference type="ARBA" id="ARBA00022741"/>
    </source>
</evidence>
<evidence type="ECO:0000256" key="1">
    <source>
        <dbReference type="ARBA" id="ARBA00004141"/>
    </source>
</evidence>
<keyword evidence="5" id="KW-0547">Nucleotide-binding</keyword>
<dbReference type="eggNOG" id="COG2205">
    <property type="taxonomic scope" value="Bacteria"/>
</dbReference>
<dbReference type="Gene3D" id="3.40.50.620">
    <property type="entry name" value="HUPs"/>
    <property type="match status" value="1"/>
</dbReference>
<evidence type="ECO:0000256" key="7">
    <source>
        <dbReference type="ARBA" id="ARBA00022840"/>
    </source>
</evidence>
<dbReference type="InterPro" id="IPR052023">
    <property type="entry name" value="Histidine_kinase_KdpD"/>
</dbReference>
<dbReference type="InterPro" id="IPR038318">
    <property type="entry name" value="KdpD_sf"/>
</dbReference>
<keyword evidence="16" id="KW-1185">Reference proteome</keyword>
<dbReference type="GO" id="GO:0000155">
    <property type="term" value="F:phosphorelay sensor kinase activity"/>
    <property type="evidence" value="ECO:0007669"/>
    <property type="project" value="InterPro"/>
</dbReference>
<organism evidence="15 16">
    <name type="scientific">Marvinbryantia formatexigens DSM 14469</name>
    <dbReference type="NCBI Taxonomy" id="478749"/>
    <lineage>
        <taxon>Bacteria</taxon>
        <taxon>Bacillati</taxon>
        <taxon>Bacillota</taxon>
        <taxon>Clostridia</taxon>
        <taxon>Lachnospirales</taxon>
        <taxon>Lachnospiraceae</taxon>
        <taxon>Marvinbryantia</taxon>
    </lineage>
</organism>
<feature type="transmembrane region" description="Helical" evidence="11">
    <location>
        <begin position="410"/>
        <end position="428"/>
    </location>
</feature>
<dbReference type="OrthoDB" id="9806130at2"/>
<evidence type="ECO:0000256" key="3">
    <source>
        <dbReference type="ARBA" id="ARBA00022679"/>
    </source>
</evidence>
<comment type="subcellular location">
    <subcellularLocation>
        <location evidence="1">Membrane</location>
        <topology evidence="1">Multi-pass membrane protein</topology>
    </subcellularLocation>
</comment>
<keyword evidence="10 11" id="KW-0472">Membrane</keyword>
<keyword evidence="4 11" id="KW-0812">Transmembrane</keyword>
<proteinExistence type="predicted"/>
<reference evidence="15" key="1">
    <citation type="submission" date="2009-07" db="EMBL/GenBank/DDBJ databases">
        <authorList>
            <person name="Weinstock G."/>
            <person name="Sodergren E."/>
            <person name="Clifton S."/>
            <person name="Fulton L."/>
            <person name="Fulton B."/>
            <person name="Courtney L."/>
            <person name="Fronick C."/>
            <person name="Harrison M."/>
            <person name="Strong C."/>
            <person name="Farmer C."/>
            <person name="Delahaunty K."/>
            <person name="Markovic C."/>
            <person name="Hall O."/>
            <person name="Minx P."/>
            <person name="Tomlinson C."/>
            <person name="Mitreva M."/>
            <person name="Nelson J."/>
            <person name="Hou S."/>
            <person name="Wollam A."/>
            <person name="Pepin K.H."/>
            <person name="Johnson M."/>
            <person name="Bhonagiri V."/>
            <person name="Nash W.E."/>
            <person name="Warren W."/>
            <person name="Chinwalla A."/>
            <person name="Mardis E.R."/>
            <person name="Wilson R.K."/>
        </authorList>
    </citation>
    <scope>NUCLEOTIDE SEQUENCE [LARGE SCALE GENOMIC DNA]</scope>
    <source>
        <strain evidence="15">DSM 14469</strain>
    </source>
</reference>
<evidence type="ECO:0000256" key="2">
    <source>
        <dbReference type="ARBA" id="ARBA00022553"/>
    </source>
</evidence>
<dbReference type="PANTHER" id="PTHR45569:SF1">
    <property type="entry name" value="SENSOR PROTEIN KDPD"/>
    <property type="match status" value="1"/>
</dbReference>
<dbReference type="EMBL" id="ACCL02000004">
    <property type="protein sequence ID" value="EET61961.1"/>
    <property type="molecule type" value="Genomic_DNA"/>
</dbReference>
<dbReference type="Pfam" id="PF00582">
    <property type="entry name" value="Usp"/>
    <property type="match status" value="1"/>
</dbReference>
<dbReference type="CDD" id="cd01987">
    <property type="entry name" value="USP_KdpD-like"/>
    <property type="match status" value="1"/>
</dbReference>
<evidence type="ECO:0000256" key="11">
    <source>
        <dbReference type="SAM" id="Phobius"/>
    </source>
</evidence>
<keyword evidence="9" id="KW-0902">Two-component regulatory system</keyword>
<protein>
    <submittedName>
        <fullName evidence="15">Universal stress family protein</fullName>
    </submittedName>
</protein>
<dbReference type="InterPro" id="IPR003852">
    <property type="entry name" value="Sig_transdc_His_kinase_KdpD_N"/>
</dbReference>
<evidence type="ECO:0000256" key="10">
    <source>
        <dbReference type="ARBA" id="ARBA00023136"/>
    </source>
</evidence>
<evidence type="ECO:0000259" key="14">
    <source>
        <dbReference type="Pfam" id="PF13493"/>
    </source>
</evidence>
<dbReference type="GO" id="GO:0005524">
    <property type="term" value="F:ATP binding"/>
    <property type="evidence" value="ECO:0007669"/>
    <property type="project" value="UniProtKB-KW"/>
</dbReference>
<dbReference type="InterPro" id="IPR029016">
    <property type="entry name" value="GAF-like_dom_sf"/>
</dbReference>
<evidence type="ECO:0000259" key="12">
    <source>
        <dbReference type="Pfam" id="PF00582"/>
    </source>
</evidence>
<keyword evidence="2" id="KW-0597">Phosphoprotein</keyword>
<gene>
    <name evidence="15" type="ORF">BRYFOR_06155</name>
</gene>
<accession>C6LC08</accession>
<evidence type="ECO:0000313" key="16">
    <source>
        <dbReference type="Proteomes" id="UP000005561"/>
    </source>
</evidence>
<comment type="caution">
    <text evidence="15">The sequence shown here is derived from an EMBL/GenBank/DDBJ whole genome shotgun (WGS) entry which is preliminary data.</text>
</comment>
<dbReference type="InterPro" id="IPR006016">
    <property type="entry name" value="UspA"/>
</dbReference>
<keyword evidence="7" id="KW-0067">ATP-binding</keyword>
<keyword evidence="6" id="KW-0418">Kinase</keyword>
<name>C6LC08_9FIRM</name>
<evidence type="ECO:0000256" key="4">
    <source>
        <dbReference type="ARBA" id="ARBA00022692"/>
    </source>
</evidence>
<dbReference type="AlphaFoldDB" id="C6LC08"/>
<dbReference type="InterPro" id="IPR027417">
    <property type="entry name" value="P-loop_NTPase"/>
</dbReference>
<evidence type="ECO:0000256" key="9">
    <source>
        <dbReference type="ARBA" id="ARBA00023012"/>
    </source>
</evidence>
<sequence length="686" mass="77556">MGEGERPGPEQLLARIQAEDERARKKERGKLKIFLGFAAGTGKTYAMLEAAQNLKKHRVDVVAGYVEPHARPETTALMKDLETLPYLMVEYKGIHVREFDLDAALKRRPRVLLVDELAHTNAPGCRHQKRYQDIEELLEHGVNVYTTVNIQHLESLNDIVEGITGIAVKERIPDSIFDEADQVKLVDIEAQELIERMEEGKIYPRKQAQRALQNFFTKDKLVALREIALRRMAGRVNYLAEEEKKAMGTGELSAGEHVLTCISPSPTNAKVIRTAARLAYAFHADFTALYVENRSLQDMDEKSKKRRDENIRLARTLGAKIVTVYGEDIARQIAEYAKAGNVTKLVMGRTNHRLFLGQKRGTMVDSINEYAPNLDVYIIPDLKKEREQQAYRPARSAAAKSLGSISGTDMAVMLLMMAAATLAGLLMRRLQLTEANIIMGYLLGVMATAVLTKGYICSVLASVCSVLLFNYFFTQPLHTLKAYGHNYPVTFAMMLLVSVLCSYMMTKVQRQSEENAKRAYRTEILLTNSRRLRRAYTAEAVGSEIASQIQRLMNFSVIIYLKREDYIRQPVVYLRRGMQEARQDELRLAYTSETEQAVAAWVFGNGRRAGCTTHTLPDALAIYLPVMEGENVLAVVGMVLEERREIGSFEYDIIMAMLDEAALVLERIRRIDELKRDLWSQEGTGE</sequence>
<dbReference type="InterPro" id="IPR025201">
    <property type="entry name" value="KdpD_TM"/>
</dbReference>
<evidence type="ECO:0000256" key="6">
    <source>
        <dbReference type="ARBA" id="ARBA00022777"/>
    </source>
</evidence>
<feature type="transmembrane region" description="Helical" evidence="11">
    <location>
        <begin position="440"/>
        <end position="473"/>
    </location>
</feature>
<dbReference type="STRING" id="168384.SAMN05660368_00501"/>
<evidence type="ECO:0000313" key="15">
    <source>
        <dbReference type="EMBL" id="EET61961.1"/>
    </source>
</evidence>
<dbReference type="Gene3D" id="1.20.120.620">
    <property type="entry name" value="Backbone structure of the membrane domain of e. Coli histidine kinase receptor kdpd"/>
    <property type="match status" value="1"/>
</dbReference>
<dbReference type="Pfam" id="PF13493">
    <property type="entry name" value="DUF4118"/>
    <property type="match status" value="1"/>
</dbReference>
<dbReference type="RefSeq" id="WP_006860950.1">
    <property type="nucleotide sequence ID" value="NZ_ACCL02000004.1"/>
</dbReference>
<feature type="domain" description="UspA" evidence="12">
    <location>
        <begin position="257"/>
        <end position="357"/>
    </location>
</feature>
<dbReference type="Proteomes" id="UP000005561">
    <property type="component" value="Unassembled WGS sequence"/>
</dbReference>
<dbReference type="PANTHER" id="PTHR45569">
    <property type="entry name" value="SENSOR PROTEIN KDPD"/>
    <property type="match status" value="1"/>
</dbReference>
<feature type="transmembrane region" description="Helical" evidence="11">
    <location>
        <begin position="485"/>
        <end position="505"/>
    </location>
</feature>
<dbReference type="InterPro" id="IPR014729">
    <property type="entry name" value="Rossmann-like_a/b/a_fold"/>
</dbReference>
<dbReference type="Gene3D" id="3.40.50.300">
    <property type="entry name" value="P-loop containing nucleotide triphosphate hydrolases"/>
    <property type="match status" value="1"/>
</dbReference>
<dbReference type="Gene3D" id="3.30.450.40">
    <property type="match status" value="1"/>
</dbReference>
<dbReference type="FunFam" id="3.40.50.300:FF:000483">
    <property type="entry name" value="Sensor histidine kinase KdpD"/>
    <property type="match status" value="1"/>
</dbReference>
<keyword evidence="8 11" id="KW-1133">Transmembrane helix</keyword>
<evidence type="ECO:0000259" key="13">
    <source>
        <dbReference type="Pfam" id="PF02702"/>
    </source>
</evidence>
<feature type="domain" description="Sensor protein KdpD transmembrane" evidence="14">
    <location>
        <begin position="411"/>
        <end position="518"/>
    </location>
</feature>